<organism evidence="6 7">
    <name type="scientific">Ruegeria profundi</name>
    <dbReference type="NCBI Taxonomy" id="1685378"/>
    <lineage>
        <taxon>Bacteria</taxon>
        <taxon>Pseudomonadati</taxon>
        <taxon>Pseudomonadota</taxon>
        <taxon>Alphaproteobacteria</taxon>
        <taxon>Rhodobacterales</taxon>
        <taxon>Roseobacteraceae</taxon>
        <taxon>Ruegeria</taxon>
    </lineage>
</organism>
<proteinExistence type="inferred from homology"/>
<dbReference type="OrthoDB" id="9807157at2"/>
<keyword evidence="2" id="KW-0808">Transferase</keyword>
<dbReference type="InterPro" id="IPR015424">
    <property type="entry name" value="PyrdxlP-dep_Trfase"/>
</dbReference>
<dbReference type="InterPro" id="IPR001917">
    <property type="entry name" value="Aminotrans_II_pyridoxalP_BS"/>
</dbReference>
<dbReference type="GO" id="GO:0030170">
    <property type="term" value="F:pyridoxal phosphate binding"/>
    <property type="evidence" value="ECO:0007669"/>
    <property type="project" value="InterPro"/>
</dbReference>
<dbReference type="InterPro" id="IPR050087">
    <property type="entry name" value="AON_synthase_class-II"/>
</dbReference>
<dbReference type="Gene3D" id="3.90.1150.10">
    <property type="entry name" value="Aspartate Aminotransferase, domain 1"/>
    <property type="match status" value="1"/>
</dbReference>
<reference evidence="7" key="1">
    <citation type="submission" date="2015-12" db="EMBL/GenBank/DDBJ databases">
        <authorList>
            <person name="Zhang G."/>
            <person name="Stingl U."/>
        </authorList>
    </citation>
    <scope>NUCLEOTIDE SEQUENCE [LARGE SCALE GENOMIC DNA]</scope>
    <source>
        <strain evidence="7">ZGT108</strain>
    </source>
</reference>
<dbReference type="Proteomes" id="UP000053690">
    <property type="component" value="Unassembled WGS sequence"/>
</dbReference>
<evidence type="ECO:0000259" key="5">
    <source>
        <dbReference type="Pfam" id="PF00155"/>
    </source>
</evidence>
<gene>
    <name evidence="6" type="ORF">AVO44_18325</name>
</gene>
<dbReference type="PROSITE" id="PS00599">
    <property type="entry name" value="AA_TRANSFER_CLASS_2"/>
    <property type="match status" value="1"/>
</dbReference>
<evidence type="ECO:0000256" key="3">
    <source>
        <dbReference type="ARBA" id="ARBA00022898"/>
    </source>
</evidence>
<dbReference type="Pfam" id="PF00155">
    <property type="entry name" value="Aminotran_1_2"/>
    <property type="match status" value="1"/>
</dbReference>
<dbReference type="EMBL" id="LQBP01000012">
    <property type="protein sequence ID" value="KUJ77165.1"/>
    <property type="molecule type" value="Genomic_DNA"/>
</dbReference>
<dbReference type="Gene3D" id="3.40.640.10">
    <property type="entry name" value="Type I PLP-dependent aspartate aminotransferase-like (Major domain)"/>
    <property type="match status" value="1"/>
</dbReference>
<dbReference type="RefSeq" id="WP_068340310.1">
    <property type="nucleotide sequence ID" value="NZ_LQBP01000012.1"/>
</dbReference>
<dbReference type="InterPro" id="IPR015421">
    <property type="entry name" value="PyrdxlP-dep_Trfase_major"/>
</dbReference>
<dbReference type="PANTHER" id="PTHR13693">
    <property type="entry name" value="CLASS II AMINOTRANSFERASE/8-AMINO-7-OXONONANOATE SYNTHASE"/>
    <property type="match status" value="1"/>
</dbReference>
<keyword evidence="3 4" id="KW-0663">Pyridoxal phosphate</keyword>
<evidence type="ECO:0000313" key="7">
    <source>
        <dbReference type="Proteomes" id="UP000053690"/>
    </source>
</evidence>
<dbReference type="SUPFAM" id="SSF53383">
    <property type="entry name" value="PLP-dependent transferases"/>
    <property type="match status" value="1"/>
</dbReference>
<name>A0A0X3TN19_9RHOB</name>
<accession>A0A0X3TN19</accession>
<dbReference type="InterPro" id="IPR015422">
    <property type="entry name" value="PyrdxlP-dep_Trfase_small"/>
</dbReference>
<comment type="cofactor">
    <cofactor evidence="1 4">
        <name>pyridoxal 5'-phosphate</name>
        <dbReference type="ChEBI" id="CHEBI:597326"/>
    </cofactor>
</comment>
<evidence type="ECO:0000313" key="6">
    <source>
        <dbReference type="EMBL" id="KUJ77165.1"/>
    </source>
</evidence>
<comment type="similarity">
    <text evidence="4">Belongs to the class-II pyridoxal-phosphate-dependent aminotransferase family.</text>
</comment>
<protein>
    <recommendedName>
        <fullName evidence="5">Aminotransferase class I/classII large domain-containing protein</fullName>
    </recommendedName>
</protein>
<comment type="caution">
    <text evidence="6">The sequence shown here is derived from an EMBL/GenBank/DDBJ whole genome shotgun (WGS) entry which is preliminary data.</text>
</comment>
<dbReference type="GO" id="GO:0016740">
    <property type="term" value="F:transferase activity"/>
    <property type="evidence" value="ECO:0007669"/>
    <property type="project" value="UniProtKB-KW"/>
</dbReference>
<evidence type="ECO:0000256" key="4">
    <source>
        <dbReference type="RuleBase" id="RU003693"/>
    </source>
</evidence>
<sequence length="421" mass="45596">MAGTASSPAARIKSLTELVQNSGLYPNNPIVNSATTEPVIWVDGRDHLLFCSNNLLGLSNHSEVKATAQKALERYGLGSGGSRQMAANIDVHRALEQRIAEFVGQEDAICFAAGYMANVGVIPALMKVDFLQSLAETHLGNSSVDKIGEDDTAGWEVFSEELNHASVVDGVRLAKAKISKFPHKNIKRLAEALGMSKMPSKLIVSDGVFSMDGDIAPIPAIADLAREHDAMLMIDDAHGVGMLGANGRGSLEHHGVASTDVDLQMGTFTKAFGGVGGYVAGDKEVIDFLRISARTYIFSAPLPPAIAAGVTEAIDIAEREPWRREKALENAFYFRREVESRGYRTLGSEAHIVPTLIGDELKAAEVTRLLRHRGIIAPHARYPAVALGQARIRFVMTCQHEREQIDFLLGCLAEMRETLNL</sequence>
<evidence type="ECO:0000256" key="1">
    <source>
        <dbReference type="ARBA" id="ARBA00001933"/>
    </source>
</evidence>
<dbReference type="CDD" id="cd06454">
    <property type="entry name" value="KBL_like"/>
    <property type="match status" value="1"/>
</dbReference>
<dbReference type="InterPro" id="IPR004839">
    <property type="entry name" value="Aminotransferase_I/II_large"/>
</dbReference>
<feature type="domain" description="Aminotransferase class I/classII large" evidence="5">
    <location>
        <begin position="46"/>
        <end position="409"/>
    </location>
</feature>
<evidence type="ECO:0000256" key="2">
    <source>
        <dbReference type="ARBA" id="ARBA00022679"/>
    </source>
</evidence>
<dbReference type="STRING" id="1685378.AVO44_18325"/>
<keyword evidence="7" id="KW-1185">Reference proteome</keyword>
<dbReference type="AlphaFoldDB" id="A0A0X3TN19"/>